<dbReference type="PANTHER" id="PTHR33744">
    <property type="entry name" value="CARBOHYDRATE DIACID REGULATOR"/>
    <property type="match status" value="1"/>
</dbReference>
<name>A0A4V2UZQ8_9FIRM</name>
<accession>A0A4V2UZQ8</accession>
<dbReference type="InterPro" id="IPR025736">
    <property type="entry name" value="PucR_C-HTH_dom"/>
</dbReference>
<evidence type="ECO:0000259" key="2">
    <source>
        <dbReference type="Pfam" id="PF13556"/>
    </source>
</evidence>
<keyword evidence="4" id="KW-1185">Reference proteome</keyword>
<dbReference type="InterPro" id="IPR008599">
    <property type="entry name" value="Diacid_rec"/>
</dbReference>
<evidence type="ECO:0000313" key="3">
    <source>
        <dbReference type="EMBL" id="TCT12222.1"/>
    </source>
</evidence>
<evidence type="ECO:0000259" key="1">
    <source>
        <dbReference type="Pfam" id="PF05651"/>
    </source>
</evidence>
<dbReference type="InterPro" id="IPR042070">
    <property type="entry name" value="PucR_C-HTH_sf"/>
</dbReference>
<dbReference type="AlphaFoldDB" id="A0A4V2UZQ8"/>
<proteinExistence type="predicted"/>
<dbReference type="EMBL" id="SMAL01000013">
    <property type="protein sequence ID" value="TCT12222.1"/>
    <property type="molecule type" value="Genomic_DNA"/>
</dbReference>
<dbReference type="Proteomes" id="UP000294902">
    <property type="component" value="Unassembled WGS sequence"/>
</dbReference>
<dbReference type="RefSeq" id="WP_132253978.1">
    <property type="nucleotide sequence ID" value="NZ_SMAL01000013.1"/>
</dbReference>
<protein>
    <submittedName>
        <fullName evidence="3">Carbohydrate diacid regulator</fullName>
    </submittedName>
</protein>
<feature type="domain" description="Putative sugar diacid recognition" evidence="1">
    <location>
        <begin position="4"/>
        <end position="134"/>
    </location>
</feature>
<gene>
    <name evidence="3" type="ORF">EDC18_11368</name>
</gene>
<dbReference type="Gene3D" id="1.10.10.2840">
    <property type="entry name" value="PucR C-terminal helix-turn-helix domain"/>
    <property type="match status" value="1"/>
</dbReference>
<dbReference type="OrthoDB" id="212459at2"/>
<organism evidence="3 4">
    <name type="scientific">Natranaerovirga pectinivora</name>
    <dbReference type="NCBI Taxonomy" id="682400"/>
    <lineage>
        <taxon>Bacteria</taxon>
        <taxon>Bacillati</taxon>
        <taxon>Bacillota</taxon>
        <taxon>Clostridia</taxon>
        <taxon>Lachnospirales</taxon>
        <taxon>Natranaerovirgaceae</taxon>
        <taxon>Natranaerovirga</taxon>
    </lineage>
</organism>
<feature type="domain" description="PucR C-terminal helix-turn-helix" evidence="2">
    <location>
        <begin position="318"/>
        <end position="359"/>
    </location>
</feature>
<dbReference type="Pfam" id="PF13556">
    <property type="entry name" value="HTH_30"/>
    <property type="match status" value="1"/>
</dbReference>
<dbReference type="PANTHER" id="PTHR33744:SF15">
    <property type="entry name" value="CARBOHYDRATE DIACID REGULATOR"/>
    <property type="match status" value="1"/>
</dbReference>
<reference evidence="3 4" key="1">
    <citation type="submission" date="2019-03" db="EMBL/GenBank/DDBJ databases">
        <title>Genomic Encyclopedia of Type Strains, Phase IV (KMG-IV): sequencing the most valuable type-strain genomes for metagenomic binning, comparative biology and taxonomic classification.</title>
        <authorList>
            <person name="Goeker M."/>
        </authorList>
    </citation>
    <scope>NUCLEOTIDE SEQUENCE [LARGE SCALE GENOMIC DNA]</scope>
    <source>
        <strain evidence="3 4">DSM 24629</strain>
    </source>
</reference>
<sequence length="379" mass="43975">MAILSPSLSQKFIDKTATYFEYNINIMNEKGIIIASKDTERIGDFHEVAYNMLNGILDSGVVKEEEKYLGTKLGVNLFIDYKGKHVGVIGISGAPESVQVFAEMLKTFIEAMLEYEVHMEGERRKRDKSEQFLYYLLFAENVDVTELHSMADDLGINKDILRVCIIVKNDSELSPKKIIQTITDSKGYSHQDIITVARNNDIILYKTINMKKKEAIKNYKYFMEEFINEILTQGSIKTFEKKISFYIGSLQEDIGKYRGSYIHAQHMTMKIKNKSGTYYFNDYIGDYYRDIVTLKVYNDIYSVYDTVFTKEEKKQITETVETLKKNNYNIVNSSKDLFVHRNTLLFRINKLKDILNIDPIANAADREFLNELAYYFGSK</sequence>
<evidence type="ECO:0000313" key="4">
    <source>
        <dbReference type="Proteomes" id="UP000294902"/>
    </source>
</evidence>
<comment type="caution">
    <text evidence="3">The sequence shown here is derived from an EMBL/GenBank/DDBJ whole genome shotgun (WGS) entry which is preliminary data.</text>
</comment>
<dbReference type="Pfam" id="PF05651">
    <property type="entry name" value="Diacid_rec"/>
    <property type="match status" value="1"/>
</dbReference>
<dbReference type="InterPro" id="IPR051448">
    <property type="entry name" value="CdaR-like_regulators"/>
</dbReference>